<reference evidence="3" key="1">
    <citation type="submission" date="2018-06" db="EMBL/GenBank/DDBJ databases">
        <authorList>
            <person name="Ashton P.M."/>
            <person name="Dallman T."/>
            <person name="Nair S."/>
            <person name="De Pinna E."/>
            <person name="Peters T."/>
            <person name="Grant K."/>
        </authorList>
    </citation>
    <scope>NUCLEOTIDE SEQUENCE [LARGE SCALE GENOMIC DNA]</scope>
    <source>
        <strain evidence="3">449454</strain>
    </source>
</reference>
<dbReference type="Pfam" id="PF06791">
    <property type="entry name" value="TMP_2"/>
    <property type="match status" value="1"/>
</dbReference>
<gene>
    <name evidence="3" type="ORF">DOI44_13935</name>
</gene>
<accession>A0A5U8J7I0</accession>
<organism evidence="3">
    <name type="scientific">Salmonella enterica subsp. enterica serovar Panama</name>
    <dbReference type="NCBI Taxonomy" id="29472"/>
    <lineage>
        <taxon>Bacteria</taxon>
        <taxon>Pseudomonadati</taxon>
        <taxon>Pseudomonadota</taxon>
        <taxon>Gammaproteobacteria</taxon>
        <taxon>Enterobacterales</taxon>
        <taxon>Enterobacteriaceae</taxon>
        <taxon>Salmonella</taxon>
    </lineage>
</organism>
<feature type="domain" description="Bacteriophage tail tape measure N-terminal" evidence="2">
    <location>
        <begin position="205"/>
        <end position="344"/>
    </location>
</feature>
<feature type="coiled-coil region" evidence="1">
    <location>
        <begin position="439"/>
        <end position="508"/>
    </location>
</feature>
<evidence type="ECO:0000256" key="1">
    <source>
        <dbReference type="SAM" id="Coils"/>
    </source>
</evidence>
<evidence type="ECO:0000313" key="3">
    <source>
        <dbReference type="EMBL" id="EBR8434103.1"/>
    </source>
</evidence>
<evidence type="ECO:0000259" key="2">
    <source>
        <dbReference type="Pfam" id="PF06791"/>
    </source>
</evidence>
<dbReference type="Proteomes" id="UP000839597">
    <property type="component" value="Unassembled WGS sequence"/>
</dbReference>
<feature type="coiled-coil region" evidence="1">
    <location>
        <begin position="730"/>
        <end position="757"/>
    </location>
</feature>
<comment type="caution">
    <text evidence="3">The sequence shown here is derived from an EMBL/GenBank/DDBJ whole genome shotgun (WGS) entry which is preliminary data.</text>
</comment>
<protein>
    <submittedName>
        <fullName evidence="3">Phage tail tape-measure protein</fullName>
    </submittedName>
</protein>
<sequence>MADSDLNLALRVTADLNEAVQGLNNLSEQVKATGAAAGDSSAQWQQNARSVDEVVAAQVAAMNRGQAWAREEARLAEAEEAARKAAEAQAKETDKLRKDLDSLLGSIDPAQKAMGKLDAQEEKLRKSFKAGLIDKETLDDFLGKIAQQREAIDTLSAGTRKFSLNSRTAVRELRFTFDELLTGRYTNAGSNLFALGNQLGLLPPIFSATTLAVGGFVAALGGIGYAVYSSLRDEEAFNRSLQLTGNITGQTAASLEKMTGKLGQAKGDFASVRDVLNGLVSSGQYTGKTLNDVAGAAVAMMQLTGKSADDTVRSFSRMSSSVTDWALESNQQYHWLSLATYQRIASLEKQGDKEAAVSLASQQYTQAAQARLGDLKNQLNWLESAWDGVTEAVGRFGNALRRDLKVSLGLGNIEEQIQKLEEAKRMGALVTFGQPIPWNKGMEKDLQDLYQKRDAQNKASQKKADQQKANDDAIAALKKLQQTWDNNRTSIEKEADAVEQLRQNYEALWKTATGRETLQDRGVTSTDGKHFSGVGWDTDVKNLNPDEKKAEQYNNQLKQRLTQVGKLTELEKVEADIRDGKLQNATIAEQNEARALAKRIDAQVAANKAAQAAAGQSKRTFEDNQRFVQSLQHLAAKRSEDAAVTRTQEIATRNLTAAQRAQAEAANAIITAQEFKQQNFQLQLQLMRASGQQEQAQMAELHAQLGKQRENFVASGNTEGVSLIDKLLPLQETQIRVNEIKRQFDELEQYRSRQENHIQAEVQTGLISEIEGRQQLVNLHQQVADKISATLPELREMAKLPGAAGDETRNLLDILDTELIKLKETTNELTNAFKEGLQNGIESSLNGLADGTMNLSDAVLNLGQSVVNALSQMAAQKLASYMMEGASNLADMIGGGTSGAASTAAAAAGATSYATAITTASTAGATAIGASMATGTATITTGMTTALSAGAGVLSTSLAGAFAAGAGMLSSAIMAASAASNATSGLGGLAGKLPLPAATGGYISGPGTATSDSIPARLSDGEYVVRAAAVSHYGVDFLHALNATRLRKFADGGLVSPLYLPSLPPVTASSLSDPPALSSQAPAPVIQQTLVMNAGEAFQRGINTVEGERAFMTFIRVNKQTIGQELGVNTHGA</sequence>
<dbReference type="InterPro" id="IPR009628">
    <property type="entry name" value="Phage_tape_measure_N"/>
</dbReference>
<feature type="coiled-coil region" evidence="1">
    <location>
        <begin position="68"/>
        <end position="96"/>
    </location>
</feature>
<name>A0A5U8J7I0_SALET</name>
<dbReference type="AlphaFoldDB" id="A0A5U8J7I0"/>
<proteinExistence type="predicted"/>
<dbReference type="EMBL" id="AAGTPA010000014">
    <property type="protein sequence ID" value="EBR8434103.1"/>
    <property type="molecule type" value="Genomic_DNA"/>
</dbReference>
<keyword evidence="1" id="KW-0175">Coiled coil</keyword>